<evidence type="ECO:0000256" key="3">
    <source>
        <dbReference type="SAM" id="SignalP"/>
    </source>
</evidence>
<feature type="region of interest" description="Disordered" evidence="1">
    <location>
        <begin position="237"/>
        <end position="256"/>
    </location>
</feature>
<sequence>MSSYLQFLAVVFVHQILRIRGFTSDDEGPMSGQSGSGSGCFEVPEIGPCDCEVLRACLQTCSDDQCSLDLADCYTKYIGSKTCYENVVSGGENITAITEKAFDADSSETTWLVTGGVTSVVLLTAAVLMIALRYVCKNKAGCCRRKHRRSNINTRSITENGQTVQTICYRPDRPNPDSVEYDRVLVQSLYANIPQRSHDAATVTKEEHAPVASFDYQSSPKQLEQTNQNDYQTLPETSTTHESFNSKHIPGSLHTHEKERTLTIPKDMSTIATKLYLTYPLPTNM</sequence>
<feature type="transmembrane region" description="Helical" evidence="2">
    <location>
        <begin position="111"/>
        <end position="136"/>
    </location>
</feature>
<evidence type="ECO:0000256" key="1">
    <source>
        <dbReference type="SAM" id="MobiDB-lite"/>
    </source>
</evidence>
<reference evidence="5" key="1">
    <citation type="submission" date="2025-08" db="UniProtKB">
        <authorList>
            <consortium name="RefSeq"/>
        </authorList>
    </citation>
    <scope>IDENTIFICATION</scope>
    <source>
        <tissue evidence="5">Whole sample</tissue>
    </source>
</reference>
<organism evidence="4 5">
    <name type="scientific">Crassostrea virginica</name>
    <name type="common">Eastern oyster</name>
    <dbReference type="NCBI Taxonomy" id="6565"/>
    <lineage>
        <taxon>Eukaryota</taxon>
        <taxon>Metazoa</taxon>
        <taxon>Spiralia</taxon>
        <taxon>Lophotrochozoa</taxon>
        <taxon>Mollusca</taxon>
        <taxon>Bivalvia</taxon>
        <taxon>Autobranchia</taxon>
        <taxon>Pteriomorphia</taxon>
        <taxon>Ostreida</taxon>
        <taxon>Ostreoidea</taxon>
        <taxon>Ostreidae</taxon>
        <taxon>Crassostrea</taxon>
    </lineage>
</organism>
<protein>
    <submittedName>
        <fullName evidence="5">Uncharacterized protein LOC111134643 isoform X1</fullName>
    </submittedName>
</protein>
<evidence type="ECO:0000313" key="4">
    <source>
        <dbReference type="Proteomes" id="UP000694844"/>
    </source>
</evidence>
<keyword evidence="2" id="KW-1133">Transmembrane helix</keyword>
<dbReference type="KEGG" id="cvn:111134643"/>
<dbReference type="RefSeq" id="XP_022339579.1">
    <property type="nucleotide sequence ID" value="XM_022483871.1"/>
</dbReference>
<evidence type="ECO:0000256" key="2">
    <source>
        <dbReference type="SAM" id="Phobius"/>
    </source>
</evidence>
<evidence type="ECO:0000313" key="5">
    <source>
        <dbReference type="RefSeq" id="XP_022339579.1"/>
    </source>
</evidence>
<keyword evidence="3" id="KW-0732">Signal</keyword>
<keyword evidence="2" id="KW-0812">Transmembrane</keyword>
<keyword evidence="2" id="KW-0472">Membrane</keyword>
<feature type="chain" id="PRO_5034630110" evidence="3">
    <location>
        <begin position="22"/>
        <end position="285"/>
    </location>
</feature>
<dbReference type="GeneID" id="111134643"/>
<gene>
    <name evidence="5" type="primary">LOC111134643</name>
</gene>
<dbReference type="Proteomes" id="UP000694844">
    <property type="component" value="Chromosome 5"/>
</dbReference>
<accession>A0A8B8EIN1</accession>
<name>A0A8B8EIN1_CRAVI</name>
<proteinExistence type="predicted"/>
<keyword evidence="4" id="KW-1185">Reference proteome</keyword>
<feature type="signal peptide" evidence="3">
    <location>
        <begin position="1"/>
        <end position="21"/>
    </location>
</feature>
<dbReference type="AlphaFoldDB" id="A0A8B8EIN1"/>